<evidence type="ECO:0000313" key="2">
    <source>
        <dbReference type="Proteomes" id="UP000061348"/>
    </source>
</evidence>
<accession>A0A120G941</accession>
<reference evidence="1 2" key="1">
    <citation type="submission" date="2015-05" db="EMBL/GenBank/DDBJ databases">
        <title>A genomic and transcriptomic approach to investigate the blue pigment phenotype in Pseudomonas fluorescens.</title>
        <authorList>
            <person name="Andreani N.A."/>
            <person name="Cardazzo B."/>
        </authorList>
    </citation>
    <scope>NUCLEOTIDE SEQUENCE [LARGE SCALE GENOMIC DNA]</scope>
    <source>
        <strain evidence="1 2">Ps_22</strain>
    </source>
</reference>
<comment type="caution">
    <text evidence="1">The sequence shown here is derived from an EMBL/GenBank/DDBJ whole genome shotgun (WGS) entry which is preliminary data.</text>
</comment>
<gene>
    <name evidence="1" type="ORF">PFLmoz3_00559</name>
</gene>
<name>A0A120G941_PSEFL</name>
<evidence type="ECO:0000313" key="1">
    <source>
        <dbReference type="EMBL" id="KWV89814.1"/>
    </source>
</evidence>
<dbReference type="EMBL" id="LCYA01000014">
    <property type="protein sequence ID" value="KWV89814.1"/>
    <property type="molecule type" value="Genomic_DNA"/>
</dbReference>
<dbReference type="AlphaFoldDB" id="A0A120G941"/>
<protein>
    <submittedName>
        <fullName evidence="1">Uncharacterized protein</fullName>
    </submittedName>
</protein>
<sequence length="87" mass="9708">MVGRSLPGAFGAMVGLKTQALHRLIPQACTQAFAQLFPRQGLLRAVVEQVLALRHEHRQVLGHQAHTPHRRGDLYLLQAPTGQFEQH</sequence>
<proteinExistence type="predicted"/>
<dbReference type="Proteomes" id="UP000061348">
    <property type="component" value="Unassembled WGS sequence"/>
</dbReference>
<organism evidence="1 2">
    <name type="scientific">Pseudomonas fluorescens</name>
    <dbReference type="NCBI Taxonomy" id="294"/>
    <lineage>
        <taxon>Bacteria</taxon>
        <taxon>Pseudomonadati</taxon>
        <taxon>Pseudomonadota</taxon>
        <taxon>Gammaproteobacteria</taxon>
        <taxon>Pseudomonadales</taxon>
        <taxon>Pseudomonadaceae</taxon>
        <taxon>Pseudomonas</taxon>
    </lineage>
</organism>